<dbReference type="InterPro" id="IPR011009">
    <property type="entry name" value="Kinase-like_dom_sf"/>
</dbReference>
<feature type="domain" description="Protein kinase" evidence="6">
    <location>
        <begin position="9"/>
        <end position="281"/>
    </location>
</feature>
<dbReference type="SUPFAM" id="SSF56112">
    <property type="entry name" value="Protein kinase-like (PK-like)"/>
    <property type="match status" value="1"/>
</dbReference>
<feature type="compositionally biased region" description="Basic and acidic residues" evidence="5">
    <location>
        <begin position="549"/>
        <end position="569"/>
    </location>
</feature>
<dbReference type="GO" id="GO:0004674">
    <property type="term" value="F:protein serine/threonine kinase activity"/>
    <property type="evidence" value="ECO:0007669"/>
    <property type="project" value="TreeGrafter"/>
</dbReference>
<dbReference type="Gene3D" id="1.10.510.10">
    <property type="entry name" value="Transferase(Phosphotransferase) domain 1"/>
    <property type="match status" value="1"/>
</dbReference>
<feature type="region of interest" description="Disordered" evidence="5">
    <location>
        <begin position="318"/>
        <end position="411"/>
    </location>
</feature>
<evidence type="ECO:0000259" key="6">
    <source>
        <dbReference type="PROSITE" id="PS50011"/>
    </source>
</evidence>
<sequence>MSIESYGKYQLLKRIATGGMAQIYLARERGQNRLLVIKRILPHLADNEEFVQMFLDEARIAARLDHPHIVQIYDLGSQDDSFFIAMEYIHGEDLRRVWKRSERTGQLIPVPFVCRALSEACAGLDHAHKKVDANGKPLNIVHRDISPQNILLTFEGRTKVVDFGIAKAADQATETRSGVLKGKYSYMSPEQAAGEKVDRRSDIFALGVVLYELLTGVRLFKRSNDVITLQAVIECKVLPPSQANPRVPKDLDPIVMKALAREPGDRYSEAQQLQQALEKWLDVYPQPSSTAHVAAYMKDLYATRLAEEARLGDVLVEEAEAHSPSGAPKSPDRTGRSSIETMAAPRPDPASVPPRPPRASLSNPRVEVERKRTVDLRRSPGEPTLEESEAEALSETAIRAPGKHAPAESRSSRRAVLGIVGVGVLVGLLLGGVWALRSGPVPPPAAPSAPVAVEARPTEPAPAPPTPAESAPTEPASAEAPPAKPALVQVTLKATPEQAALTVDGTPYEKSPVVVSATPGQELVVLARAPRYQELTRKVTVGQGPSQEESLRLEPLPEPRKSESRKPEPRVSSQVDRTPAPVGKGLVRFVVMPLGSWAEVKCGGRNLGTAPGVGDISLEAGVYECRFSNPDLKESRTQRVEVKPDRHTTVVVKF</sequence>
<dbReference type="EMBL" id="MPIN01000003">
    <property type="protein sequence ID" value="OJH39877.1"/>
    <property type="molecule type" value="Genomic_DNA"/>
</dbReference>
<proteinExistence type="predicted"/>
<evidence type="ECO:0000256" key="4">
    <source>
        <dbReference type="ARBA" id="ARBA00022840"/>
    </source>
</evidence>
<feature type="region of interest" description="Disordered" evidence="5">
    <location>
        <begin position="537"/>
        <end position="579"/>
    </location>
</feature>
<keyword evidence="4" id="KW-0067">ATP-binding</keyword>
<dbReference type="CDD" id="cd14014">
    <property type="entry name" value="STKc_PknB_like"/>
    <property type="match status" value="1"/>
</dbReference>
<dbReference type="PROSITE" id="PS50011">
    <property type="entry name" value="PROTEIN_KINASE_DOM"/>
    <property type="match status" value="1"/>
</dbReference>
<evidence type="ECO:0000256" key="5">
    <source>
        <dbReference type="SAM" id="MobiDB-lite"/>
    </source>
</evidence>
<dbReference type="PANTHER" id="PTHR43289:SF6">
    <property type="entry name" value="SERINE_THREONINE-PROTEIN KINASE NEKL-3"/>
    <property type="match status" value="1"/>
</dbReference>
<dbReference type="InterPro" id="IPR000719">
    <property type="entry name" value="Prot_kinase_dom"/>
</dbReference>
<name>A0A1L9BC84_9BACT</name>
<feature type="compositionally biased region" description="Basic and acidic residues" evidence="5">
    <location>
        <begin position="366"/>
        <end position="380"/>
    </location>
</feature>
<dbReference type="Proteomes" id="UP000182229">
    <property type="component" value="Unassembled WGS sequence"/>
</dbReference>
<dbReference type="Pfam" id="PF00069">
    <property type="entry name" value="Pkinase"/>
    <property type="match status" value="1"/>
</dbReference>
<evidence type="ECO:0000313" key="8">
    <source>
        <dbReference type="Proteomes" id="UP000182229"/>
    </source>
</evidence>
<feature type="compositionally biased region" description="Pro residues" evidence="5">
    <location>
        <begin position="346"/>
        <end position="357"/>
    </location>
</feature>
<dbReference type="OrthoDB" id="9801841at2"/>
<gene>
    <name evidence="7" type="ORF">BON30_12350</name>
</gene>
<keyword evidence="2" id="KW-0547">Nucleotide-binding</keyword>
<organism evidence="7 8">
    <name type="scientific">Cystobacter ferrugineus</name>
    <dbReference type="NCBI Taxonomy" id="83449"/>
    <lineage>
        <taxon>Bacteria</taxon>
        <taxon>Pseudomonadati</taxon>
        <taxon>Myxococcota</taxon>
        <taxon>Myxococcia</taxon>
        <taxon>Myxococcales</taxon>
        <taxon>Cystobacterineae</taxon>
        <taxon>Archangiaceae</taxon>
        <taxon>Cystobacter</taxon>
    </lineage>
</organism>
<dbReference type="PROSITE" id="PS00109">
    <property type="entry name" value="PROTEIN_KINASE_TYR"/>
    <property type="match status" value="1"/>
</dbReference>
<dbReference type="PANTHER" id="PTHR43289">
    <property type="entry name" value="MITOGEN-ACTIVATED PROTEIN KINASE KINASE KINASE 20-RELATED"/>
    <property type="match status" value="1"/>
</dbReference>
<reference evidence="7 8" key="2">
    <citation type="submission" date="2016-12" db="EMBL/GenBank/DDBJ databases">
        <title>Draft Genome Sequence of Cystobacter ferrugineus Strain Cbfe23.</title>
        <authorList>
            <person name="Akbar S."/>
            <person name="Dowd S.E."/>
            <person name="Stevens D.C."/>
        </authorList>
    </citation>
    <scope>NUCLEOTIDE SEQUENCE [LARGE SCALE GENOMIC DNA]</scope>
    <source>
        <strain evidence="7 8">Cbfe23</strain>
    </source>
</reference>
<evidence type="ECO:0000256" key="2">
    <source>
        <dbReference type="ARBA" id="ARBA00022741"/>
    </source>
</evidence>
<reference evidence="8" key="1">
    <citation type="submission" date="2016-11" db="EMBL/GenBank/DDBJ databases">
        <authorList>
            <person name="Shukria A."/>
            <person name="Stevens D.C."/>
        </authorList>
    </citation>
    <scope>NUCLEOTIDE SEQUENCE [LARGE SCALE GENOMIC DNA]</scope>
    <source>
        <strain evidence="8">Cbfe23</strain>
    </source>
</reference>
<accession>A0A1L9BC84</accession>
<comment type="caution">
    <text evidence="7">The sequence shown here is derived from an EMBL/GenBank/DDBJ whole genome shotgun (WGS) entry which is preliminary data.</text>
</comment>
<feature type="compositionally biased region" description="Low complexity" evidence="5">
    <location>
        <begin position="468"/>
        <end position="481"/>
    </location>
</feature>
<dbReference type="STRING" id="83449.BON30_12350"/>
<dbReference type="AlphaFoldDB" id="A0A1L9BC84"/>
<dbReference type="Gene3D" id="3.30.200.20">
    <property type="entry name" value="Phosphorylase Kinase, domain 1"/>
    <property type="match status" value="1"/>
</dbReference>
<keyword evidence="8" id="KW-1185">Reference proteome</keyword>
<evidence type="ECO:0000256" key="3">
    <source>
        <dbReference type="ARBA" id="ARBA00022777"/>
    </source>
</evidence>
<dbReference type="InterPro" id="IPR008266">
    <property type="entry name" value="Tyr_kinase_AS"/>
</dbReference>
<keyword evidence="1" id="KW-0808">Transferase</keyword>
<protein>
    <recommendedName>
        <fullName evidence="6">Protein kinase domain-containing protein</fullName>
    </recommendedName>
</protein>
<keyword evidence="3" id="KW-0418">Kinase</keyword>
<dbReference type="GO" id="GO:0005524">
    <property type="term" value="F:ATP binding"/>
    <property type="evidence" value="ECO:0007669"/>
    <property type="project" value="UniProtKB-KW"/>
</dbReference>
<evidence type="ECO:0000313" key="7">
    <source>
        <dbReference type="EMBL" id="OJH39877.1"/>
    </source>
</evidence>
<evidence type="ECO:0000256" key="1">
    <source>
        <dbReference type="ARBA" id="ARBA00022679"/>
    </source>
</evidence>
<dbReference type="RefSeq" id="WP_071898507.1">
    <property type="nucleotide sequence ID" value="NZ_MPIN01000003.1"/>
</dbReference>
<feature type="region of interest" description="Disordered" evidence="5">
    <location>
        <begin position="442"/>
        <end position="482"/>
    </location>
</feature>